<accession>A0A023WXT5</accession>
<keyword evidence="2" id="KW-0732">Signal</keyword>
<protein>
    <recommendedName>
        <fullName evidence="3">DUF4168 domain-containing protein</fullName>
    </recommendedName>
</protein>
<evidence type="ECO:0000256" key="2">
    <source>
        <dbReference type="SAM" id="SignalP"/>
    </source>
</evidence>
<feature type="domain" description="DUF4168" evidence="3">
    <location>
        <begin position="48"/>
        <end position="124"/>
    </location>
</feature>
<dbReference type="KEGG" id="pstu:UIB01_19805"/>
<dbReference type="EMBL" id="CP007509">
    <property type="protein sequence ID" value="AHY44599.1"/>
    <property type="molecule type" value="Genomic_DNA"/>
</dbReference>
<proteinExistence type="predicted"/>
<organism evidence="4 5">
    <name type="scientific">Stutzerimonas stutzeri</name>
    <name type="common">Pseudomonas stutzeri</name>
    <dbReference type="NCBI Taxonomy" id="316"/>
    <lineage>
        <taxon>Bacteria</taxon>
        <taxon>Pseudomonadati</taxon>
        <taxon>Pseudomonadota</taxon>
        <taxon>Gammaproteobacteria</taxon>
        <taxon>Pseudomonadales</taxon>
        <taxon>Pseudomonadaceae</taxon>
        <taxon>Stutzerimonas</taxon>
    </lineage>
</organism>
<feature type="region of interest" description="Disordered" evidence="1">
    <location>
        <begin position="27"/>
        <end position="46"/>
    </location>
</feature>
<dbReference type="Proteomes" id="UP000025238">
    <property type="component" value="Chromosome"/>
</dbReference>
<sequence length="130" mass="14297">MTQHNARLAFAGIFSLFLGLAAPLASAQSASPAPTAQPATGAQAQQFSEKKLENFAESLGEIMEIREEFTGKLQKTEDADKARELQQQANEKMLGVIEENDISIDEYNAINEAVQTDPELRNRVIAMMQQ</sequence>
<evidence type="ECO:0000259" key="3">
    <source>
        <dbReference type="Pfam" id="PF13767"/>
    </source>
</evidence>
<dbReference type="Pfam" id="PF13767">
    <property type="entry name" value="DUF4168"/>
    <property type="match status" value="1"/>
</dbReference>
<dbReference type="PATRIC" id="fig|316.97.peg.3958"/>
<dbReference type="InterPro" id="IPR025433">
    <property type="entry name" value="DUF4168"/>
</dbReference>
<feature type="signal peptide" evidence="2">
    <location>
        <begin position="1"/>
        <end position="27"/>
    </location>
</feature>
<gene>
    <name evidence="4" type="ORF">UIB01_19805</name>
</gene>
<dbReference type="AlphaFoldDB" id="A0A023WXT5"/>
<name>A0A023WXT5_STUST</name>
<reference evidence="4 5" key="1">
    <citation type="submission" date="2014-03" db="EMBL/GenBank/DDBJ databases">
        <title>Complete genome sequence of Pseudomonas stutzeri 19SMN4.</title>
        <authorList>
            <person name="Brunet-Galmes I."/>
            <person name="Nogales B."/>
            <person name="Busquets A."/>
            <person name="Pena A."/>
            <person name="Gomila M."/>
            <person name="Garcia-Valdes E."/>
            <person name="Lalucat J."/>
            <person name="Bennasar A."/>
            <person name="Bosch R."/>
        </authorList>
    </citation>
    <scope>NUCLEOTIDE SEQUENCE [LARGE SCALE GENOMIC DNA]</scope>
    <source>
        <strain evidence="4 5">19SMN4</strain>
    </source>
</reference>
<evidence type="ECO:0000256" key="1">
    <source>
        <dbReference type="SAM" id="MobiDB-lite"/>
    </source>
</evidence>
<evidence type="ECO:0000313" key="5">
    <source>
        <dbReference type="Proteomes" id="UP000025238"/>
    </source>
</evidence>
<evidence type="ECO:0000313" key="4">
    <source>
        <dbReference type="EMBL" id="AHY44599.1"/>
    </source>
</evidence>
<feature type="chain" id="PRO_5001525929" description="DUF4168 domain-containing protein" evidence="2">
    <location>
        <begin position="28"/>
        <end position="130"/>
    </location>
</feature>